<reference evidence="3" key="1">
    <citation type="journal article" date="2020" name="mSystems">
        <title>Genome- and Community-Level Interaction Insights into Carbon Utilization and Element Cycling Functions of Hydrothermarchaeota in Hydrothermal Sediment.</title>
        <authorList>
            <person name="Zhou Z."/>
            <person name="Liu Y."/>
            <person name="Xu W."/>
            <person name="Pan J."/>
            <person name="Luo Z.H."/>
            <person name="Li M."/>
        </authorList>
    </citation>
    <scope>NUCLEOTIDE SEQUENCE [LARGE SCALE GENOMIC DNA]</scope>
    <source>
        <strain evidence="3">HyVt-76</strain>
    </source>
</reference>
<dbReference type="EMBL" id="DRTD01000607">
    <property type="protein sequence ID" value="HHE55752.1"/>
    <property type="molecule type" value="Genomic_DNA"/>
</dbReference>
<organism evidence="3">
    <name type="scientific">Caldithrix abyssi</name>
    <dbReference type="NCBI Taxonomy" id="187145"/>
    <lineage>
        <taxon>Bacteria</taxon>
        <taxon>Pseudomonadati</taxon>
        <taxon>Calditrichota</taxon>
        <taxon>Calditrichia</taxon>
        <taxon>Calditrichales</taxon>
        <taxon>Calditrichaceae</taxon>
        <taxon>Caldithrix</taxon>
    </lineage>
</organism>
<dbReference type="PANTHER" id="PTHR43405:SF1">
    <property type="entry name" value="GLYCOSYL HYDROLASE DIGH"/>
    <property type="match status" value="1"/>
</dbReference>
<sequence>MGKIFIIVLTLLAAPLLGQHHGLWVVRNSLNSQKDLQQLNEIDQQLGLTDLYLQVRALGTNVYDQSNQNQILLDDIIEFCHQRQIKVHAWINVMYVWSKQNPPAASDHTFNLEADHLMTNADNDSPKLKLLRQKGVEGFFVDPGAFSNFNQIVSLSKSLIAELHFDGIHLDYLRYPGRGFIFSKYLRTQFMKRYYLDPIHLFKGFNQHISWQKLYGNFLLNELNNFVENLRIELNNINNKSMLSVAVKPDMERAKTEYYQDWLNWLQKGDCDYVLMMNYSPDDYEFIRNLDNAARTKLKDKIVCGIGAYYLDQKQLEQRMVLVQKSGLKGYALFSFTTLKEQPEILSLLNIKN</sequence>
<evidence type="ECO:0000256" key="1">
    <source>
        <dbReference type="ARBA" id="ARBA00022729"/>
    </source>
</evidence>
<comment type="caution">
    <text evidence="3">The sequence shown here is derived from an EMBL/GenBank/DDBJ whole genome shotgun (WGS) entry which is preliminary data.</text>
</comment>
<protein>
    <recommendedName>
        <fullName evidence="2">Glycosyl hydrolase-like 10 domain-containing protein</fullName>
    </recommendedName>
</protein>
<dbReference type="Pfam" id="PF02638">
    <property type="entry name" value="GHL10"/>
    <property type="match status" value="1"/>
</dbReference>
<gene>
    <name evidence="3" type="ORF">ENL21_08215</name>
</gene>
<keyword evidence="1" id="KW-0732">Signal</keyword>
<accession>A0A7V5LJH3</accession>
<evidence type="ECO:0000259" key="2">
    <source>
        <dbReference type="Pfam" id="PF02638"/>
    </source>
</evidence>
<dbReference type="AlphaFoldDB" id="A0A7V5LJH3"/>
<dbReference type="InterPro" id="IPR052177">
    <property type="entry name" value="Divisome_Glycosyl_Hydrolase"/>
</dbReference>
<evidence type="ECO:0000313" key="3">
    <source>
        <dbReference type="EMBL" id="HHE55752.1"/>
    </source>
</evidence>
<dbReference type="Gene3D" id="3.20.20.80">
    <property type="entry name" value="Glycosidases"/>
    <property type="match status" value="1"/>
</dbReference>
<dbReference type="Proteomes" id="UP000886111">
    <property type="component" value="Unassembled WGS sequence"/>
</dbReference>
<dbReference type="InterPro" id="IPR003790">
    <property type="entry name" value="GHL10"/>
</dbReference>
<proteinExistence type="predicted"/>
<feature type="domain" description="Glycosyl hydrolase-like 10" evidence="2">
    <location>
        <begin position="65"/>
        <end position="304"/>
    </location>
</feature>
<name>A0A7V5LJH3_CALAY</name>
<dbReference type="InterPro" id="IPR017853">
    <property type="entry name" value="GH"/>
</dbReference>
<dbReference type="SUPFAM" id="SSF51445">
    <property type="entry name" value="(Trans)glycosidases"/>
    <property type="match status" value="1"/>
</dbReference>
<dbReference type="PANTHER" id="PTHR43405">
    <property type="entry name" value="GLYCOSYL HYDROLASE DIGH"/>
    <property type="match status" value="1"/>
</dbReference>